<proteinExistence type="predicted"/>
<feature type="transmembrane region" description="Helical" evidence="1">
    <location>
        <begin position="50"/>
        <end position="70"/>
    </location>
</feature>
<feature type="transmembrane region" description="Helical" evidence="1">
    <location>
        <begin position="82"/>
        <end position="101"/>
    </location>
</feature>
<keyword evidence="1" id="KW-0812">Transmembrane</keyword>
<name>A0A838XSP2_9HYPH</name>
<dbReference type="AlphaFoldDB" id="A0A838XSP2"/>
<dbReference type="Proteomes" id="UP000559404">
    <property type="component" value="Unassembled WGS sequence"/>
</dbReference>
<keyword evidence="1" id="KW-1133">Transmembrane helix</keyword>
<evidence type="ECO:0000313" key="3">
    <source>
        <dbReference type="Proteomes" id="UP000559404"/>
    </source>
</evidence>
<accession>A0A838XSP2</accession>
<reference evidence="2 3" key="2">
    <citation type="submission" date="2020-08" db="EMBL/GenBank/DDBJ databases">
        <title>Stappia taiwanensis sp. nov., isolated from a coastal thermal spring.</title>
        <authorList>
            <person name="Kampfer P."/>
        </authorList>
    </citation>
    <scope>NUCLEOTIDE SEQUENCE [LARGE SCALE GENOMIC DNA]</scope>
    <source>
        <strain evidence="2 3">DSM 23284</strain>
    </source>
</reference>
<evidence type="ECO:0000256" key="1">
    <source>
        <dbReference type="SAM" id="Phobius"/>
    </source>
</evidence>
<keyword evidence="1" id="KW-0472">Membrane</keyword>
<reference evidence="2 3" key="1">
    <citation type="submission" date="2020-07" db="EMBL/GenBank/DDBJ databases">
        <authorList>
            <person name="Li M."/>
        </authorList>
    </citation>
    <scope>NUCLEOTIDE SEQUENCE [LARGE SCALE GENOMIC DNA]</scope>
    <source>
        <strain evidence="2 3">DSM 23284</strain>
    </source>
</reference>
<keyword evidence="3" id="KW-1185">Reference proteome</keyword>
<sequence length="117" mass="11994">MKRPANTPPPPQSVALVWTVLVHVLALPLAGAFLPALVIRPVAAGGSGPWAGYLLAGVFLVLIVGLHLALWRQARGKGERRLAVAILVLGALSLASLALLATPSPLVGLVHLGALLV</sequence>
<gene>
    <name evidence="2" type="ORF">H1W37_08460</name>
</gene>
<protein>
    <submittedName>
        <fullName evidence="2">Uncharacterized protein</fullName>
    </submittedName>
</protein>
<evidence type="ECO:0000313" key="2">
    <source>
        <dbReference type="EMBL" id="MBA4611678.1"/>
    </source>
</evidence>
<comment type="caution">
    <text evidence="2">The sequence shown here is derived from an EMBL/GenBank/DDBJ whole genome shotgun (WGS) entry which is preliminary data.</text>
</comment>
<feature type="transmembrane region" description="Helical" evidence="1">
    <location>
        <begin position="12"/>
        <end position="38"/>
    </location>
</feature>
<organism evidence="2 3">
    <name type="scientific">Stappia taiwanensis</name>
    <dbReference type="NCBI Taxonomy" id="992267"/>
    <lineage>
        <taxon>Bacteria</taxon>
        <taxon>Pseudomonadati</taxon>
        <taxon>Pseudomonadota</taxon>
        <taxon>Alphaproteobacteria</taxon>
        <taxon>Hyphomicrobiales</taxon>
        <taxon>Stappiaceae</taxon>
        <taxon>Stappia</taxon>
    </lineage>
</organism>
<dbReference type="RefSeq" id="WP_181759876.1">
    <property type="nucleotide sequence ID" value="NZ_BMCR01000005.1"/>
</dbReference>
<dbReference type="EMBL" id="JACEON010000006">
    <property type="protein sequence ID" value="MBA4611678.1"/>
    <property type="molecule type" value="Genomic_DNA"/>
</dbReference>